<accession>A0AAV3ZF51</accession>
<evidence type="ECO:0000313" key="3">
    <source>
        <dbReference type="Proteomes" id="UP000735302"/>
    </source>
</evidence>
<dbReference type="EMBL" id="BLXT01002312">
    <property type="protein sequence ID" value="GFN93171.1"/>
    <property type="molecule type" value="Genomic_DNA"/>
</dbReference>
<dbReference type="AlphaFoldDB" id="A0AAV3ZF51"/>
<proteinExistence type="predicted"/>
<keyword evidence="3" id="KW-1185">Reference proteome</keyword>
<sequence length="275" mass="31527">MDRTYGHVIEAKLEITVTPNMEGSRIICYPDDARRNILLMLAERNDRKGVRSNPFEIEFFPSMPTLKVEYKNPSKVIVEGEIVIAKCNALVERGGTLVWELITTSKKYQWKGRKSKNSQTFADLIAISEREEEFDYNTYEGPRVQSEIHFLASDRMANASLHCYSYEGNTSFKNPVTGDIVATKVSEKPFTFRYKGEKLDRGEEEEKKEDEGKEGKEEEKESLEKAKEEKKKKMKKDKDKKEEENMKENGGRSGGGKDEGEEGRVKKGGKEENRS</sequence>
<comment type="caution">
    <text evidence="2">The sequence shown here is derived from an EMBL/GenBank/DDBJ whole genome shotgun (WGS) entry which is preliminary data.</text>
</comment>
<feature type="region of interest" description="Disordered" evidence="1">
    <location>
        <begin position="196"/>
        <end position="275"/>
    </location>
</feature>
<protein>
    <submittedName>
        <fullName evidence="2">Uncharacterized protein</fullName>
    </submittedName>
</protein>
<name>A0AAV3ZF51_9GAST</name>
<evidence type="ECO:0000313" key="2">
    <source>
        <dbReference type="EMBL" id="GFN93171.1"/>
    </source>
</evidence>
<dbReference type="Proteomes" id="UP000735302">
    <property type="component" value="Unassembled WGS sequence"/>
</dbReference>
<gene>
    <name evidence="2" type="ORF">PoB_001967700</name>
</gene>
<organism evidence="2 3">
    <name type="scientific">Plakobranchus ocellatus</name>
    <dbReference type="NCBI Taxonomy" id="259542"/>
    <lineage>
        <taxon>Eukaryota</taxon>
        <taxon>Metazoa</taxon>
        <taxon>Spiralia</taxon>
        <taxon>Lophotrochozoa</taxon>
        <taxon>Mollusca</taxon>
        <taxon>Gastropoda</taxon>
        <taxon>Heterobranchia</taxon>
        <taxon>Euthyneura</taxon>
        <taxon>Panpulmonata</taxon>
        <taxon>Sacoglossa</taxon>
        <taxon>Placobranchoidea</taxon>
        <taxon>Plakobranchidae</taxon>
        <taxon>Plakobranchus</taxon>
    </lineage>
</organism>
<evidence type="ECO:0000256" key="1">
    <source>
        <dbReference type="SAM" id="MobiDB-lite"/>
    </source>
</evidence>
<reference evidence="2 3" key="1">
    <citation type="journal article" date="2021" name="Elife">
        <title>Chloroplast acquisition without the gene transfer in kleptoplastic sea slugs, Plakobranchus ocellatus.</title>
        <authorList>
            <person name="Maeda T."/>
            <person name="Takahashi S."/>
            <person name="Yoshida T."/>
            <person name="Shimamura S."/>
            <person name="Takaki Y."/>
            <person name="Nagai Y."/>
            <person name="Toyoda A."/>
            <person name="Suzuki Y."/>
            <person name="Arimoto A."/>
            <person name="Ishii H."/>
            <person name="Satoh N."/>
            <person name="Nishiyama T."/>
            <person name="Hasebe M."/>
            <person name="Maruyama T."/>
            <person name="Minagawa J."/>
            <person name="Obokata J."/>
            <person name="Shigenobu S."/>
        </authorList>
    </citation>
    <scope>NUCLEOTIDE SEQUENCE [LARGE SCALE GENOMIC DNA]</scope>
</reference>